<dbReference type="AlphaFoldDB" id="A0A9K3IY74"/>
<keyword evidence="2" id="KW-1185">Reference proteome</keyword>
<proteinExistence type="predicted"/>
<reference evidence="1" key="1">
    <citation type="journal article" date="2017" name="Nature">
        <title>The sunflower genome provides insights into oil metabolism, flowering and Asterid evolution.</title>
        <authorList>
            <person name="Badouin H."/>
            <person name="Gouzy J."/>
            <person name="Grassa C.J."/>
            <person name="Murat F."/>
            <person name="Staton S.E."/>
            <person name="Cottret L."/>
            <person name="Lelandais-Briere C."/>
            <person name="Owens G.L."/>
            <person name="Carrere S."/>
            <person name="Mayjonade B."/>
            <person name="Legrand L."/>
            <person name="Gill N."/>
            <person name="Kane N.C."/>
            <person name="Bowers J.E."/>
            <person name="Hubner S."/>
            <person name="Bellec A."/>
            <person name="Berard A."/>
            <person name="Berges H."/>
            <person name="Blanchet N."/>
            <person name="Boniface M.C."/>
            <person name="Brunel D."/>
            <person name="Catrice O."/>
            <person name="Chaidir N."/>
            <person name="Claudel C."/>
            <person name="Donnadieu C."/>
            <person name="Faraut T."/>
            <person name="Fievet G."/>
            <person name="Helmstetter N."/>
            <person name="King M."/>
            <person name="Knapp S.J."/>
            <person name="Lai Z."/>
            <person name="Le Paslier M.C."/>
            <person name="Lippi Y."/>
            <person name="Lorenzon L."/>
            <person name="Mandel J.R."/>
            <person name="Marage G."/>
            <person name="Marchand G."/>
            <person name="Marquand E."/>
            <person name="Bret-Mestries E."/>
            <person name="Morien E."/>
            <person name="Nambeesan S."/>
            <person name="Nguyen T."/>
            <person name="Pegot-Espagnet P."/>
            <person name="Pouilly N."/>
            <person name="Raftis F."/>
            <person name="Sallet E."/>
            <person name="Schiex T."/>
            <person name="Thomas J."/>
            <person name="Vandecasteele C."/>
            <person name="Vares D."/>
            <person name="Vear F."/>
            <person name="Vautrin S."/>
            <person name="Crespi M."/>
            <person name="Mangin B."/>
            <person name="Burke J.M."/>
            <person name="Salse J."/>
            <person name="Munos S."/>
            <person name="Vincourt P."/>
            <person name="Rieseberg L.H."/>
            <person name="Langlade N.B."/>
        </authorList>
    </citation>
    <scope>NUCLEOTIDE SEQUENCE</scope>
    <source>
        <tissue evidence="1">Leaves</tissue>
    </source>
</reference>
<protein>
    <submittedName>
        <fullName evidence="1">Uncharacterized protein</fullName>
    </submittedName>
</protein>
<name>A0A9K3IY74_HELAN</name>
<sequence length="54" mass="6046">MMRCCCCCSYIRKGCDDGNCFEQNRNLPTGSVSWLGKIRKSTGIAAMADFNNKF</sequence>
<gene>
    <name evidence="1" type="ORF">HanXRQr2_Chr05g0204641</name>
</gene>
<reference evidence="1" key="2">
    <citation type="submission" date="2020-06" db="EMBL/GenBank/DDBJ databases">
        <title>Helianthus annuus Genome sequencing and assembly Release 2.</title>
        <authorList>
            <person name="Gouzy J."/>
            <person name="Langlade N."/>
            <person name="Munos S."/>
        </authorList>
    </citation>
    <scope>NUCLEOTIDE SEQUENCE</scope>
    <source>
        <tissue evidence="1">Leaves</tissue>
    </source>
</reference>
<accession>A0A9K3IY74</accession>
<dbReference type="Proteomes" id="UP000215914">
    <property type="component" value="Unassembled WGS sequence"/>
</dbReference>
<evidence type="ECO:0000313" key="1">
    <source>
        <dbReference type="EMBL" id="KAF5805064.1"/>
    </source>
</evidence>
<comment type="caution">
    <text evidence="1">The sequence shown here is derived from an EMBL/GenBank/DDBJ whole genome shotgun (WGS) entry which is preliminary data.</text>
</comment>
<dbReference type="Gramene" id="mRNA:HanXRQr2_Chr05g0204641">
    <property type="protein sequence ID" value="CDS:HanXRQr2_Chr05g0204641.1"/>
    <property type="gene ID" value="HanXRQr2_Chr05g0204641"/>
</dbReference>
<organism evidence="1 2">
    <name type="scientific">Helianthus annuus</name>
    <name type="common">Common sunflower</name>
    <dbReference type="NCBI Taxonomy" id="4232"/>
    <lineage>
        <taxon>Eukaryota</taxon>
        <taxon>Viridiplantae</taxon>
        <taxon>Streptophyta</taxon>
        <taxon>Embryophyta</taxon>
        <taxon>Tracheophyta</taxon>
        <taxon>Spermatophyta</taxon>
        <taxon>Magnoliopsida</taxon>
        <taxon>eudicotyledons</taxon>
        <taxon>Gunneridae</taxon>
        <taxon>Pentapetalae</taxon>
        <taxon>asterids</taxon>
        <taxon>campanulids</taxon>
        <taxon>Asterales</taxon>
        <taxon>Asteraceae</taxon>
        <taxon>Asteroideae</taxon>
        <taxon>Heliantheae alliance</taxon>
        <taxon>Heliantheae</taxon>
        <taxon>Helianthus</taxon>
    </lineage>
</organism>
<dbReference type="EMBL" id="MNCJ02000320">
    <property type="protein sequence ID" value="KAF5805064.1"/>
    <property type="molecule type" value="Genomic_DNA"/>
</dbReference>
<evidence type="ECO:0000313" key="2">
    <source>
        <dbReference type="Proteomes" id="UP000215914"/>
    </source>
</evidence>